<dbReference type="Proteomes" id="UP001501004">
    <property type="component" value="Unassembled WGS sequence"/>
</dbReference>
<proteinExistence type="predicted"/>
<keyword evidence="3" id="KW-1185">Reference proteome</keyword>
<protein>
    <recommendedName>
        <fullName evidence="4">DUF3263 domain-containing protein</fullName>
    </recommendedName>
</protein>
<dbReference type="EMBL" id="BAABAE010000002">
    <property type="protein sequence ID" value="GAA3734426.1"/>
    <property type="molecule type" value="Genomic_DNA"/>
</dbReference>
<evidence type="ECO:0000313" key="3">
    <source>
        <dbReference type="Proteomes" id="UP001501004"/>
    </source>
</evidence>
<gene>
    <name evidence="2" type="ORF">GCM10022239_08180</name>
</gene>
<evidence type="ECO:0008006" key="4">
    <source>
        <dbReference type="Google" id="ProtNLM"/>
    </source>
</evidence>
<dbReference type="Pfam" id="PF11662">
    <property type="entry name" value="DUF3263"/>
    <property type="match status" value="1"/>
</dbReference>
<comment type="caution">
    <text evidence="2">The sequence shown here is derived from an EMBL/GenBank/DDBJ whole genome shotgun (WGS) entry which is preliminary data.</text>
</comment>
<evidence type="ECO:0000256" key="1">
    <source>
        <dbReference type="SAM" id="MobiDB-lite"/>
    </source>
</evidence>
<evidence type="ECO:0000313" key="2">
    <source>
        <dbReference type="EMBL" id="GAA3734426.1"/>
    </source>
</evidence>
<reference evidence="3" key="1">
    <citation type="journal article" date="2019" name="Int. J. Syst. Evol. Microbiol.">
        <title>The Global Catalogue of Microorganisms (GCM) 10K type strain sequencing project: providing services to taxonomists for standard genome sequencing and annotation.</title>
        <authorList>
            <consortium name="The Broad Institute Genomics Platform"/>
            <consortium name="The Broad Institute Genome Sequencing Center for Infectious Disease"/>
            <person name="Wu L."/>
            <person name="Ma J."/>
        </authorList>
    </citation>
    <scope>NUCLEOTIDE SEQUENCE [LARGE SCALE GENOMIC DNA]</scope>
    <source>
        <strain evidence="3">JCM 16949</strain>
    </source>
</reference>
<feature type="region of interest" description="Disordered" evidence="1">
    <location>
        <begin position="1"/>
        <end position="34"/>
    </location>
</feature>
<name>A0ABP7F9X1_9MICO</name>
<organism evidence="2 3">
    <name type="scientific">Leifsonella bigeumensis</name>
    <dbReference type="NCBI Taxonomy" id="433643"/>
    <lineage>
        <taxon>Bacteria</taxon>
        <taxon>Bacillati</taxon>
        <taxon>Actinomycetota</taxon>
        <taxon>Actinomycetes</taxon>
        <taxon>Micrococcales</taxon>
        <taxon>Microbacteriaceae</taxon>
        <taxon>Leifsonella</taxon>
    </lineage>
</organism>
<sequence length="120" mass="12896">MGRSGRDAAGATADATGPDATGPDAIGPDADAPSLADRDRRILAFERDWTRHAGAKEDAVRAEFGLSSARYYQILNALIDSPAAIVYDPMLVRRLQRMREARMSARTLRRAPGTSTAGHS</sequence>
<dbReference type="InterPro" id="IPR021678">
    <property type="entry name" value="DUF3263"/>
</dbReference>
<feature type="compositionally biased region" description="Low complexity" evidence="1">
    <location>
        <begin position="7"/>
        <end position="25"/>
    </location>
</feature>
<accession>A0ABP7F9X1</accession>